<protein>
    <submittedName>
        <fullName evidence="4">Transglutaminase-like putative cysteine protease/uncharacterized protein (DUF58 family)</fullName>
    </submittedName>
</protein>
<evidence type="ECO:0000256" key="2">
    <source>
        <dbReference type="SAM" id="Phobius"/>
    </source>
</evidence>
<keyword evidence="2" id="KW-1133">Transmembrane helix</keyword>
<feature type="transmembrane region" description="Helical" evidence="2">
    <location>
        <begin position="888"/>
        <end position="908"/>
    </location>
</feature>
<feature type="compositionally biased region" description="Polar residues" evidence="1">
    <location>
        <begin position="205"/>
        <end position="219"/>
    </location>
</feature>
<dbReference type="EMBL" id="JACHIF010000003">
    <property type="protein sequence ID" value="MBB5037632.1"/>
    <property type="molecule type" value="Genomic_DNA"/>
</dbReference>
<gene>
    <name evidence="4" type="ORF">HNQ64_001881</name>
</gene>
<dbReference type="InterPro" id="IPR038765">
    <property type="entry name" value="Papain-like_cys_pep_sf"/>
</dbReference>
<feature type="transmembrane region" description="Helical" evidence="2">
    <location>
        <begin position="67"/>
        <end position="86"/>
    </location>
</feature>
<comment type="caution">
    <text evidence="4">The sequence shown here is derived from an EMBL/GenBank/DDBJ whole genome shotgun (WGS) entry which is preliminary data.</text>
</comment>
<dbReference type="InterPro" id="IPR052901">
    <property type="entry name" value="Bact_TGase-like"/>
</dbReference>
<dbReference type="PANTHER" id="PTHR42736">
    <property type="entry name" value="PROTEIN-GLUTAMINE GAMMA-GLUTAMYLTRANSFERASE"/>
    <property type="match status" value="1"/>
</dbReference>
<dbReference type="PANTHER" id="PTHR42736:SF1">
    <property type="entry name" value="PROTEIN-GLUTAMINE GAMMA-GLUTAMYLTRANSFERASE"/>
    <property type="match status" value="1"/>
</dbReference>
<feature type="transmembrane region" description="Helical" evidence="2">
    <location>
        <begin position="42"/>
        <end position="61"/>
    </location>
</feature>
<feature type="transmembrane region" description="Helical" evidence="2">
    <location>
        <begin position="350"/>
        <end position="368"/>
    </location>
</feature>
<evidence type="ECO:0000259" key="3">
    <source>
        <dbReference type="SMART" id="SM00460"/>
    </source>
</evidence>
<evidence type="ECO:0000256" key="1">
    <source>
        <dbReference type="SAM" id="MobiDB-lite"/>
    </source>
</evidence>
<evidence type="ECO:0000313" key="5">
    <source>
        <dbReference type="Proteomes" id="UP000534294"/>
    </source>
</evidence>
<keyword evidence="2" id="KW-0472">Membrane</keyword>
<feature type="transmembrane region" description="Helical" evidence="2">
    <location>
        <begin position="374"/>
        <end position="392"/>
    </location>
</feature>
<organism evidence="4 5">
    <name type="scientific">Prosthecobacter dejongeii</name>
    <dbReference type="NCBI Taxonomy" id="48465"/>
    <lineage>
        <taxon>Bacteria</taxon>
        <taxon>Pseudomonadati</taxon>
        <taxon>Verrucomicrobiota</taxon>
        <taxon>Verrucomicrobiia</taxon>
        <taxon>Verrucomicrobiales</taxon>
        <taxon>Verrucomicrobiaceae</taxon>
        <taxon>Prosthecobacter</taxon>
    </lineage>
</organism>
<name>A0A7W7YKF6_9BACT</name>
<dbReference type="InterPro" id="IPR021878">
    <property type="entry name" value="TgpA_N"/>
</dbReference>
<dbReference type="GO" id="GO:0006508">
    <property type="term" value="P:proteolysis"/>
    <property type="evidence" value="ECO:0007669"/>
    <property type="project" value="UniProtKB-KW"/>
</dbReference>
<keyword evidence="4" id="KW-0378">Hydrolase</keyword>
<proteinExistence type="predicted"/>
<evidence type="ECO:0000313" key="4">
    <source>
        <dbReference type="EMBL" id="MBB5037632.1"/>
    </source>
</evidence>
<keyword evidence="5" id="KW-1185">Reference proteome</keyword>
<dbReference type="Pfam" id="PF01841">
    <property type="entry name" value="Transglut_core"/>
    <property type="match status" value="1"/>
</dbReference>
<feature type="domain" description="Transglutaminase-like" evidence="3">
    <location>
        <begin position="742"/>
        <end position="813"/>
    </location>
</feature>
<dbReference type="SUPFAM" id="SSF54001">
    <property type="entry name" value="Cysteine proteinases"/>
    <property type="match status" value="1"/>
</dbReference>
<feature type="transmembrane region" description="Helical" evidence="2">
    <location>
        <begin position="471"/>
        <end position="489"/>
    </location>
</feature>
<dbReference type="InterPro" id="IPR025403">
    <property type="entry name" value="TgpA-like_C"/>
</dbReference>
<feature type="region of interest" description="Disordered" evidence="1">
    <location>
        <begin position="191"/>
        <end position="238"/>
    </location>
</feature>
<dbReference type="Proteomes" id="UP000534294">
    <property type="component" value="Unassembled WGS sequence"/>
</dbReference>
<dbReference type="Pfam" id="PF13559">
    <property type="entry name" value="DUF4129"/>
    <property type="match status" value="1"/>
</dbReference>
<accession>A0A7W7YKF6</accession>
<dbReference type="InterPro" id="IPR002931">
    <property type="entry name" value="Transglutaminase-like"/>
</dbReference>
<reference evidence="4 5" key="1">
    <citation type="submission" date="2020-08" db="EMBL/GenBank/DDBJ databases">
        <title>Genomic Encyclopedia of Type Strains, Phase IV (KMG-IV): sequencing the most valuable type-strain genomes for metagenomic binning, comparative biology and taxonomic classification.</title>
        <authorList>
            <person name="Goeker M."/>
        </authorList>
    </citation>
    <scope>NUCLEOTIDE SEQUENCE [LARGE SCALE GENOMIC DNA]</scope>
    <source>
        <strain evidence="4 5">DSM 12251</strain>
    </source>
</reference>
<dbReference type="SMART" id="SM00460">
    <property type="entry name" value="TGc"/>
    <property type="match status" value="1"/>
</dbReference>
<sequence length="987" mass="108626">MSQAGTRQDELPDLGWLGRVLAWLPFGPRSTVVTRPGTRISFSLHTLAWLGLCAVMGYAGAVQANGAAYLLAFSTLALGVLSYVYARANLRGLEVRVGASPLYQAGQGEVLPVELRAASGMTPCGLEILVIGALKSTFVEQIPSGQSVRLQLRLPAGAGPVKLLLRSAYPLGLLRAQRVVNVELTRRALPQASGNLPLPTPQPQPSNSAAGRSGGQSIPSREGDDFGGLREWQPGDSPKHIDWRAVARGRPLLVKTWARGVNETVAMDWDALPLPVSERAGQLVRWIQMCEQQGHAYSLKLPSQVIPAGQGETHARRCFAALAEIHTGGLSAAETTRPVKVPASHEHRAGVPRGPLALLSAVLFFTALPLQDLVALPVLLLLFLSLSYRSLLTQPVKHRWLPLAVIVIGIAGVYFSQGDLMSMEAGIAVLVVLTGGKMLESRTPHDFQVIAIIGWFLCLCGLMADQSITRSLLMFTAYILIAGCMVRFRRGVPGVWGPARLTGRILLQALPLVVLLFLTFPRVSLDYLVRLGSGRTAVTGVPSSLDPGKVLQVARSTETAFRVEFPDGNMPPNNQRYWRCVVLWDCQGLSWSRGLTLSYAPSGNRERQGQDIRQIITLEPHGQYWLPGLDYPLRGSGGGNSYQLSSERVLNSHDTVRKMRQIEVHSRPQLTWEPLPDFQRNAALRVPVLSASLRELAQGWRAGAANDTEVVQAGLNYLRTQGFEYTLEPGSYLGPTALEDFFLRRRVGFCEHFSASFATLMRAAGVPSRVVMGYLGGELSMTGTHMIVRQSDAHSWAEVWLDGAGWMRVDPTAALAPGRLDLGLQSFLGGEEALERQRNSFLWRSMEQARQMWEQVNYQWYKMVINFDGESQFGWLSWLGASGLKKSYLLIISAFLVVLMAGLMGLWLRRPARQTDPWQQTWRRFCRHLEGLGLPARRENEGPLAYAQRLSSSKPEVVALAQQYASARYGAQDSSPKSFEKAWRALR</sequence>
<feature type="transmembrane region" description="Helical" evidence="2">
    <location>
        <begin position="399"/>
        <end position="416"/>
    </location>
</feature>
<feature type="transmembrane region" description="Helical" evidence="2">
    <location>
        <begin position="447"/>
        <end position="464"/>
    </location>
</feature>
<feature type="transmembrane region" description="Helical" evidence="2">
    <location>
        <begin position="501"/>
        <end position="520"/>
    </location>
</feature>
<keyword evidence="2" id="KW-0812">Transmembrane</keyword>
<keyword evidence="4" id="KW-0645">Protease</keyword>
<dbReference type="RefSeq" id="WP_184207704.1">
    <property type="nucleotide sequence ID" value="NZ_JACHIF010000003.1"/>
</dbReference>
<dbReference type="Pfam" id="PF11992">
    <property type="entry name" value="TgpA_N"/>
    <property type="match status" value="1"/>
</dbReference>
<dbReference type="Gene3D" id="3.10.620.30">
    <property type="match status" value="1"/>
</dbReference>
<dbReference type="AlphaFoldDB" id="A0A7W7YKF6"/>
<dbReference type="GO" id="GO:0008233">
    <property type="term" value="F:peptidase activity"/>
    <property type="evidence" value="ECO:0007669"/>
    <property type="project" value="UniProtKB-KW"/>
</dbReference>